<dbReference type="PROSITE" id="PS51257">
    <property type="entry name" value="PROKAR_LIPOPROTEIN"/>
    <property type="match status" value="1"/>
</dbReference>
<sequence length="442" mass="48892">MSKGDSSMKKRMWGTSALLIGTLLLGACSGGGSAPAAGAQGKDGGGEEVKLTILHRWPNQPMKGYFDGVIEEFRKLHPNVEIQVINILGEDYKQKINVLLGNNNPPDLFFTWVGEYGEKFIREGKALDLTSYAAADPAWSGSINKAYFDSFSKDGKIYGVPFSIDAKKFYYNKDIFAQLNLQPPKTWSEFISVLGKLKEGGYTPIGLGNKAPWVAGHYLTTLNQRMVAPEVLAKDYHRTTGEFTDPAYIGALEKLQQLRPYFNADPNALSHEDEKNLFLNGKSAVAYFETNEFRFMKDVKFQWGLFDFPTIEEGKGRQDVLTGAPEGFMISAATKHPEEAVEFVKFLTSKAMAEKWVKETNYLSVVKGAVNSSSAVIPNMVEAAQQLEQADTMALWIDNVLDGRVFQPYLSGVQKMLNGESDPARIMKDVQTAAKEVQGAAK</sequence>
<evidence type="ECO:0000256" key="2">
    <source>
        <dbReference type="ARBA" id="ARBA00022448"/>
    </source>
</evidence>
<reference evidence="3" key="1">
    <citation type="submission" date="2011-07" db="EMBL/GenBank/DDBJ databases">
        <title>Some potential microbial weathering related gene sequences of Bacillus mucilaginosus.</title>
        <authorList>
            <person name="Lian B."/>
            <person name="Xiao B."/>
        </authorList>
    </citation>
    <scope>NUCLEOTIDE SEQUENCE</scope>
    <source>
        <strain evidence="3">K02</strain>
    </source>
</reference>
<dbReference type="Gene3D" id="3.40.190.10">
    <property type="entry name" value="Periplasmic binding protein-like II"/>
    <property type="match status" value="2"/>
</dbReference>
<organism evidence="3">
    <name type="scientific">Paenibacillus mucilaginosus K02</name>
    <dbReference type="NCBI Taxonomy" id="997761"/>
    <lineage>
        <taxon>Bacteria</taxon>
        <taxon>Bacillati</taxon>
        <taxon>Bacillota</taxon>
        <taxon>Bacilli</taxon>
        <taxon>Bacillales</taxon>
        <taxon>Paenibacillaceae</taxon>
        <taxon>Paenibacillus</taxon>
    </lineage>
</organism>
<keyword evidence="2" id="KW-0813">Transport</keyword>
<protein>
    <submittedName>
        <fullName evidence="3">Putative fructose amino acid-binding lipoprotein</fullName>
    </submittedName>
</protein>
<name>V9IRD7_9BACL</name>
<dbReference type="InterPro" id="IPR050490">
    <property type="entry name" value="Bact_solute-bd_prot1"/>
</dbReference>
<proteinExistence type="inferred from homology"/>
<dbReference type="PANTHER" id="PTHR43649:SF29">
    <property type="entry name" value="OSMOPROTECTIVE COMPOUNDS-BINDING PROTEIN GGTB"/>
    <property type="match status" value="1"/>
</dbReference>
<dbReference type="Pfam" id="PF01547">
    <property type="entry name" value="SBP_bac_1"/>
    <property type="match status" value="1"/>
</dbReference>
<evidence type="ECO:0000313" key="3">
    <source>
        <dbReference type="EMBL" id="AFK65445.1"/>
    </source>
</evidence>
<evidence type="ECO:0000256" key="1">
    <source>
        <dbReference type="ARBA" id="ARBA00008520"/>
    </source>
</evidence>
<dbReference type="PANTHER" id="PTHR43649">
    <property type="entry name" value="ARABINOSE-BINDING PROTEIN-RELATED"/>
    <property type="match status" value="1"/>
</dbReference>
<dbReference type="EMBL" id="JN225251">
    <property type="protein sequence ID" value="AFK65445.1"/>
    <property type="molecule type" value="Genomic_DNA"/>
</dbReference>
<dbReference type="InterPro" id="IPR006059">
    <property type="entry name" value="SBP"/>
</dbReference>
<comment type="similarity">
    <text evidence="1">Belongs to the bacterial solute-binding protein 1 family.</text>
</comment>
<dbReference type="SUPFAM" id="SSF53850">
    <property type="entry name" value="Periplasmic binding protein-like II"/>
    <property type="match status" value="1"/>
</dbReference>
<keyword evidence="3" id="KW-0449">Lipoprotein</keyword>
<dbReference type="AlphaFoldDB" id="V9IRD7"/>
<accession>V9IRD7</accession>